<evidence type="ECO:0000259" key="2">
    <source>
        <dbReference type="Pfam" id="PF10214"/>
    </source>
</evidence>
<dbReference type="PANTHER" id="PTHR15319:SF1">
    <property type="entry name" value="TATA BOX-BINDING PROTEIN-ASSOCIATED FACTOR RNA POLYMERASE I SUBUNIT C"/>
    <property type="match status" value="1"/>
</dbReference>
<evidence type="ECO:0000313" key="3">
    <source>
        <dbReference type="EMBL" id="KAF0342647.1"/>
    </source>
</evidence>
<dbReference type="InterPro" id="IPR038801">
    <property type="entry name" value="TAF1C"/>
</dbReference>
<sequence>MFSNVKPQAAPLCTWPDYLTTSTALNFGSFGGFVHDRCMPHTIKWEFANASIRNSEPEIYQLSPLIQTFPHTRRYSPVNFDPNIKTAKEFAAQSAQFLQGINPEFDVPQEFMKGIFFKEAYNDYKNEKYDPYMSSQLISIGNYEDTKTLKKFIAFPMGIAGTELNLIPISESFGKELQDSKSYIGQHKLDLSAMTTLKFKTPVRQITSSISEKWQLYNSGVTPSLLAVRTVTGTTFFCIMNAESDFSSSINQGPIKPVALDTILNHSTRTRFEHTHVAFNPKLYGEAAIVDCGGGIYVWKAERYEVQIKRINKYEIETIRDPQVQEDAPLKDLWRTCEYSAHPKCLYVASRERIDLFDFRNACNIQSLNMFNTIEGDQIYAFQNLPFPNSFQSILVTSSKVILLDQRFPKRPLLSWIHYNTDLPIGLNTLIDKQTSTILTWSKNPPKITAFQIPISKSGLVTATGYPISIPSFHTHPTYCRSKYLRVPNPSRLYKIAEEFIQPQTLPPLASVLLLRNRIKTTNPENFGSCFSVIQLSQTGALYSQSFYSRLHASIFPQASMNLKKEDMQIAEMPPSVASLQLIADQDVGTNPELQLKSHQKWPFEKIWNYITKDFKLLHHDNETPTVLEIGAMFPSWEHVEKYFEKYSQEMGFCYHQKSITTDTTGIVRTINYACTEGAIYERSKRLRKVVPCKWEITLDIAKTNTNIYVTKFSNKHNHKTFSPIFRSNPAKETVLSNDYKYDVLQIFSQMTQNNNIPTWKNFFRNNLEMVDNFGHPMTLYEILKSMPSTQLKDRLKISCAQQFGNLHVTEKDKVETSIDWTNVDLDSLLEQLSMVSNNFCSSSTIVPKIYGFPYFIVTDDDQSNKVEDIYAALRNAYPLPLSNNQDKELKSKLKKKIIDYLNGSYKLETNDKIQHLREFAIEELIRDLSFSSHVLISKYEHNSKYSLSSNFLPMSKVTPMFEPFETFSIKCDISRKNKSPQLDKSFELTPTVQALFDDWIIGQDVKEYEYHYRRVNDKLIQETMTTTSGESDGDPYLSMHTSDDQTSAFETGVDSNEEIVTKRSRKRLRKSGFL</sequence>
<dbReference type="InterPro" id="IPR048535">
    <property type="entry name" value="RRN6_beta-prop"/>
</dbReference>
<organism evidence="3 4">
    <name type="scientific">Gigaspora margarita</name>
    <dbReference type="NCBI Taxonomy" id="4874"/>
    <lineage>
        <taxon>Eukaryota</taxon>
        <taxon>Fungi</taxon>
        <taxon>Fungi incertae sedis</taxon>
        <taxon>Mucoromycota</taxon>
        <taxon>Glomeromycotina</taxon>
        <taxon>Glomeromycetes</taxon>
        <taxon>Diversisporales</taxon>
        <taxon>Gigasporaceae</taxon>
        <taxon>Gigaspora</taxon>
    </lineage>
</organism>
<protein>
    <submittedName>
        <fullName evidence="3">Tata box-binding protein-associated factor RNA polymerase I subunit c isoform x3</fullName>
    </submittedName>
</protein>
<dbReference type="GO" id="GO:0001650">
    <property type="term" value="C:fibrillar center"/>
    <property type="evidence" value="ECO:0007669"/>
    <property type="project" value="TreeGrafter"/>
</dbReference>
<dbReference type="GO" id="GO:0001164">
    <property type="term" value="F:RNA polymerase I core promoter sequence-specific DNA binding"/>
    <property type="evidence" value="ECO:0007669"/>
    <property type="project" value="TreeGrafter"/>
</dbReference>
<feature type="domain" description="RRN6 beta-propeller" evidence="2">
    <location>
        <begin position="137"/>
        <end position="461"/>
    </location>
</feature>
<gene>
    <name evidence="3" type="ORF">F8M41_016099</name>
</gene>
<name>A0A8H3WUT2_GIGMA</name>
<evidence type="ECO:0000256" key="1">
    <source>
        <dbReference type="SAM" id="MobiDB-lite"/>
    </source>
</evidence>
<dbReference type="OrthoDB" id="2382881at2759"/>
<reference evidence="3 4" key="1">
    <citation type="journal article" date="2019" name="Environ. Microbiol.">
        <title>At the nexus of three kingdoms: the genome of the mycorrhizal fungus Gigaspora margarita provides insights into plant, endobacterial and fungal interactions.</title>
        <authorList>
            <person name="Venice F."/>
            <person name="Ghignone S."/>
            <person name="Salvioli di Fossalunga A."/>
            <person name="Amselem J."/>
            <person name="Novero M."/>
            <person name="Xianan X."/>
            <person name="Sedzielewska Toro K."/>
            <person name="Morin E."/>
            <person name="Lipzen A."/>
            <person name="Grigoriev I.V."/>
            <person name="Henrissat B."/>
            <person name="Martin F.M."/>
            <person name="Bonfante P."/>
        </authorList>
    </citation>
    <scope>NUCLEOTIDE SEQUENCE [LARGE SCALE GENOMIC DNA]</scope>
    <source>
        <strain evidence="3 4">BEG34</strain>
    </source>
</reference>
<feature type="region of interest" description="Disordered" evidence="1">
    <location>
        <begin position="1026"/>
        <end position="1050"/>
    </location>
</feature>
<dbReference type="Proteomes" id="UP000439903">
    <property type="component" value="Unassembled WGS sequence"/>
</dbReference>
<accession>A0A8H3WUT2</accession>
<proteinExistence type="predicted"/>
<evidence type="ECO:0000313" key="4">
    <source>
        <dbReference type="Proteomes" id="UP000439903"/>
    </source>
</evidence>
<comment type="caution">
    <text evidence="3">The sequence shown here is derived from an EMBL/GenBank/DDBJ whole genome shotgun (WGS) entry which is preliminary data.</text>
</comment>
<keyword evidence="4" id="KW-1185">Reference proteome</keyword>
<dbReference type="AlphaFoldDB" id="A0A8H3WUT2"/>
<dbReference type="Pfam" id="PF10214">
    <property type="entry name" value="Rrn6_beta-prop"/>
    <property type="match status" value="1"/>
</dbReference>
<dbReference type="PANTHER" id="PTHR15319">
    <property type="entry name" value="TATA BOX-BINDING PROTEIN ASSOCIATED FACTOR RNA POLYMERASE I SUBUNIT C"/>
    <property type="match status" value="1"/>
</dbReference>
<dbReference type="EMBL" id="WTPW01003439">
    <property type="protein sequence ID" value="KAF0342647.1"/>
    <property type="molecule type" value="Genomic_DNA"/>
</dbReference>